<dbReference type="KEGG" id="cvr:CHLNCDRAFT_139224"/>
<keyword evidence="3" id="KW-1003">Cell membrane</keyword>
<dbReference type="STRING" id="554065.E1ZPT4"/>
<feature type="transmembrane region" description="Helical" evidence="7">
    <location>
        <begin position="105"/>
        <end position="125"/>
    </location>
</feature>
<dbReference type="OMA" id="WIEIAAM"/>
<feature type="transmembrane region" description="Helical" evidence="7">
    <location>
        <begin position="344"/>
        <end position="363"/>
    </location>
</feature>
<protein>
    <recommendedName>
        <fullName evidence="8">EamA domain-containing protein</fullName>
    </recommendedName>
</protein>
<keyword evidence="5 7" id="KW-1133">Transmembrane helix</keyword>
<gene>
    <name evidence="9" type="ORF">CHLNCDRAFT_139224</name>
</gene>
<feature type="transmembrane region" description="Helical" evidence="7">
    <location>
        <begin position="76"/>
        <end position="93"/>
    </location>
</feature>
<feature type="domain" description="EamA" evidence="8">
    <location>
        <begin position="210"/>
        <end position="359"/>
    </location>
</feature>
<dbReference type="PANTHER" id="PTHR42920">
    <property type="entry name" value="OS03G0707200 PROTEIN-RELATED"/>
    <property type="match status" value="1"/>
</dbReference>
<dbReference type="AlphaFoldDB" id="E1ZPT4"/>
<evidence type="ECO:0000256" key="1">
    <source>
        <dbReference type="ARBA" id="ARBA00004651"/>
    </source>
</evidence>
<evidence type="ECO:0000313" key="9">
    <source>
        <dbReference type="EMBL" id="EFN52036.1"/>
    </source>
</evidence>
<keyword evidence="10" id="KW-1185">Reference proteome</keyword>
<evidence type="ECO:0000256" key="7">
    <source>
        <dbReference type="SAM" id="Phobius"/>
    </source>
</evidence>
<dbReference type="eggNOG" id="ENOG502QPTR">
    <property type="taxonomic scope" value="Eukaryota"/>
</dbReference>
<keyword evidence="6 7" id="KW-0472">Membrane</keyword>
<dbReference type="EMBL" id="GL433858">
    <property type="protein sequence ID" value="EFN52036.1"/>
    <property type="molecule type" value="Genomic_DNA"/>
</dbReference>
<feature type="transmembrane region" description="Helical" evidence="7">
    <location>
        <begin position="241"/>
        <end position="267"/>
    </location>
</feature>
<accession>E1ZPT4</accession>
<keyword evidence="4 7" id="KW-0812">Transmembrane</keyword>
<organism evidence="10">
    <name type="scientific">Chlorella variabilis</name>
    <name type="common">Green alga</name>
    <dbReference type="NCBI Taxonomy" id="554065"/>
    <lineage>
        <taxon>Eukaryota</taxon>
        <taxon>Viridiplantae</taxon>
        <taxon>Chlorophyta</taxon>
        <taxon>core chlorophytes</taxon>
        <taxon>Trebouxiophyceae</taxon>
        <taxon>Chlorellales</taxon>
        <taxon>Chlorellaceae</taxon>
        <taxon>Chlorella clade</taxon>
        <taxon>Chlorella</taxon>
    </lineage>
</organism>
<dbReference type="InterPro" id="IPR037185">
    <property type="entry name" value="EmrE-like"/>
</dbReference>
<dbReference type="Pfam" id="PF00892">
    <property type="entry name" value="EamA"/>
    <property type="match status" value="2"/>
</dbReference>
<sequence>MVAAKQRHLELSTSPKLGDAEAGAFVRIIEMNGLKKGGENGLEKVERTVGHRLKQHSFFPWRVLVPLNVTPRLRGLILLNLVCLACASAFVVLKESQENVDPFVFSSIRFIIAAAVFSPFVRNALREERVVKAGVEIGAWAAGGYLTQSIGMLTADASRGAFLSGFTVVVVPLMAGMFGTAKLKRSTWGAVLAALVGISLLEDSGAPASWGDFWSFMSAVLFGAQIYRAEYWSKQLGAKQAIPMLSVSVMMIAAISLASTAAAHPQATLHFLANPGEATRLLGQTTLPWAGIIYMGVGVTNGGLIAEIVALQDVSSTEAAIIYTLEPVFGASLAYIMLGERWGTSGWVGAGLIVVSCLVAQLLGVEKDEHEKHDDVEKP</sequence>
<feature type="transmembrane region" description="Helical" evidence="7">
    <location>
        <begin position="137"/>
        <end position="155"/>
    </location>
</feature>
<feature type="transmembrane region" description="Helical" evidence="7">
    <location>
        <begin position="186"/>
        <end position="201"/>
    </location>
</feature>
<feature type="transmembrane region" description="Helical" evidence="7">
    <location>
        <begin position="161"/>
        <end position="179"/>
    </location>
</feature>
<proteinExistence type="inferred from homology"/>
<reference evidence="9 10" key="1">
    <citation type="journal article" date="2010" name="Plant Cell">
        <title>The Chlorella variabilis NC64A genome reveals adaptation to photosymbiosis, coevolution with viruses, and cryptic sex.</title>
        <authorList>
            <person name="Blanc G."/>
            <person name="Duncan G."/>
            <person name="Agarkova I."/>
            <person name="Borodovsky M."/>
            <person name="Gurnon J."/>
            <person name="Kuo A."/>
            <person name="Lindquist E."/>
            <person name="Lucas S."/>
            <person name="Pangilinan J."/>
            <person name="Polle J."/>
            <person name="Salamov A."/>
            <person name="Terry A."/>
            <person name="Yamada T."/>
            <person name="Dunigan D.D."/>
            <person name="Grigoriev I.V."/>
            <person name="Claverie J.M."/>
            <person name="Van Etten J.L."/>
        </authorList>
    </citation>
    <scope>NUCLEOTIDE SEQUENCE [LARGE SCALE GENOMIC DNA]</scope>
    <source>
        <strain evidence="9 10">NC64A</strain>
    </source>
</reference>
<dbReference type="SUPFAM" id="SSF103481">
    <property type="entry name" value="Multidrug resistance efflux transporter EmrE"/>
    <property type="match status" value="1"/>
</dbReference>
<evidence type="ECO:0000256" key="2">
    <source>
        <dbReference type="ARBA" id="ARBA00007635"/>
    </source>
</evidence>
<name>E1ZPT4_CHLVA</name>
<evidence type="ECO:0000313" key="10">
    <source>
        <dbReference type="Proteomes" id="UP000008141"/>
    </source>
</evidence>
<dbReference type="GeneID" id="17351595"/>
<feature type="domain" description="EamA" evidence="8">
    <location>
        <begin position="74"/>
        <end position="201"/>
    </location>
</feature>
<feature type="transmembrane region" description="Helical" evidence="7">
    <location>
        <begin position="320"/>
        <end position="338"/>
    </location>
</feature>
<evidence type="ECO:0000256" key="6">
    <source>
        <dbReference type="ARBA" id="ARBA00023136"/>
    </source>
</evidence>
<dbReference type="Proteomes" id="UP000008141">
    <property type="component" value="Unassembled WGS sequence"/>
</dbReference>
<dbReference type="RefSeq" id="XP_005844138.1">
    <property type="nucleotide sequence ID" value="XM_005844076.1"/>
</dbReference>
<evidence type="ECO:0000256" key="3">
    <source>
        <dbReference type="ARBA" id="ARBA00022475"/>
    </source>
</evidence>
<evidence type="ECO:0000256" key="4">
    <source>
        <dbReference type="ARBA" id="ARBA00022692"/>
    </source>
</evidence>
<dbReference type="PANTHER" id="PTHR42920:SF26">
    <property type="entry name" value="OS03G0707200 PROTEIN"/>
    <property type="match status" value="1"/>
</dbReference>
<dbReference type="InParanoid" id="E1ZPT4"/>
<evidence type="ECO:0000259" key="8">
    <source>
        <dbReference type="Pfam" id="PF00892"/>
    </source>
</evidence>
<dbReference type="GO" id="GO:0005886">
    <property type="term" value="C:plasma membrane"/>
    <property type="evidence" value="ECO:0007669"/>
    <property type="project" value="UniProtKB-SubCell"/>
</dbReference>
<dbReference type="OrthoDB" id="2017960at2759"/>
<dbReference type="InterPro" id="IPR051258">
    <property type="entry name" value="Diverse_Substrate_Transporter"/>
</dbReference>
<comment type="subcellular location">
    <subcellularLocation>
        <location evidence="1">Cell membrane</location>
        <topology evidence="1">Multi-pass membrane protein</topology>
    </subcellularLocation>
</comment>
<dbReference type="InterPro" id="IPR000620">
    <property type="entry name" value="EamA_dom"/>
</dbReference>
<evidence type="ECO:0000256" key="5">
    <source>
        <dbReference type="ARBA" id="ARBA00022989"/>
    </source>
</evidence>
<comment type="similarity">
    <text evidence="2">Belongs to the drug/metabolite transporter (DMT) superfamily. Plant drug/metabolite exporter (P-DME) (TC 2.A.7.4) family.</text>
</comment>
<feature type="transmembrane region" description="Helical" evidence="7">
    <location>
        <begin position="287"/>
        <end position="308"/>
    </location>
</feature>